<feature type="compositionally biased region" description="Polar residues" evidence="2">
    <location>
        <begin position="144"/>
        <end position="159"/>
    </location>
</feature>
<evidence type="ECO:0000256" key="2">
    <source>
        <dbReference type="SAM" id="MobiDB-lite"/>
    </source>
</evidence>
<feature type="region of interest" description="Disordered" evidence="2">
    <location>
        <begin position="283"/>
        <end position="402"/>
    </location>
</feature>
<feature type="compositionally biased region" description="Pro residues" evidence="2">
    <location>
        <begin position="933"/>
        <end position="957"/>
    </location>
</feature>
<comment type="caution">
    <text evidence="3">The sequence shown here is derived from an EMBL/GenBank/DDBJ whole genome shotgun (WGS) entry which is preliminary data.</text>
</comment>
<dbReference type="Proteomes" id="UP000094444">
    <property type="component" value="Unassembled WGS sequence"/>
</dbReference>
<evidence type="ECO:0000313" key="4">
    <source>
        <dbReference type="Proteomes" id="UP000094444"/>
    </source>
</evidence>
<feature type="region of interest" description="Disordered" evidence="2">
    <location>
        <begin position="419"/>
        <end position="480"/>
    </location>
</feature>
<feature type="compositionally biased region" description="Low complexity" evidence="2">
    <location>
        <begin position="428"/>
        <end position="439"/>
    </location>
</feature>
<feature type="coiled-coil region" evidence="1">
    <location>
        <begin position="824"/>
        <end position="851"/>
    </location>
</feature>
<proteinExistence type="predicted"/>
<feature type="region of interest" description="Disordered" evidence="2">
    <location>
        <begin position="1126"/>
        <end position="1202"/>
    </location>
</feature>
<feature type="region of interest" description="Disordered" evidence="2">
    <location>
        <begin position="513"/>
        <end position="596"/>
    </location>
</feature>
<feature type="compositionally biased region" description="Low complexity" evidence="2">
    <location>
        <begin position="342"/>
        <end position="380"/>
    </location>
</feature>
<sequence>MTSRSSGSWAFPGMDYFRPGDSKTQTNDNKRAGNEASTDSSSTRQSRSPSTRSTSHDTKSHRLSRHMDHDDASETSGLSMSSTKASTGSAQPSSSSNSSSHQSTSLRPTRTTKSASTARPVYGLEQEPYRPQLSHSATAPAYQRPTSMYASSTQPSIFGSQHGIREAPPAPQPPVVPSNNSRSVPPLSANPFSTNAPGVNHLDLSAPMAPPHVSQPTMQMHLPGAFPAEPTVPYRRPTDLTTQLSMSNSTISMDHFSGDNIWDSEGDSASCLSTSTTATSVMSDMTEKGDPYNITPTHHSASSSRTTTPTQSHGREQLQSRSVAETSRPSILRHTGQKSILSNGSKDSAASSSTKTSSHSSKSYTSASNTSASRSSNSSAPHIHIEVNRSDSREQRDEARKRQLVEEALVDKIAQLKAEQNQAKEARAAPAPAPASAPAIKRVPSVRFAEPDKVKAKAEEKPARPSPSEQEKNLSKELVQQTKEVQKLELEIEKTKLQAREKERAELERKLREEATELERKKEHDRQLKKLQKEKTELENAQKERERAEKEREKATKEREKADKERERARQKERQQLDKKLSDIEKAQREHDKLQESFIDQGKILADLKTRFDAQTRTLEATEAERAELQRIKDEFERRCADLSKTLSHVSDKERFVVEQVASLQIIKESLQNRVGPLEARVDEQQKEISALHSERDGLYHDVKSYLHRITELENGMKGLVEEKHGLMKQIGALDKDKSSLEEKIKDRDGQIKSLTSNLEARAKETQQHIASLKDEHKKQMEGLEAARDALISGMTVGHDLRVQDLEEQIAVLNVHVDGAHADVEKFKDSVKSLEARLGEEKARVEEEKSKTGVEQSRADTLASERDTLLMQLDGHKLLAVDQEKDLIDLRTKLATSDGELVKLVDSSKILEAEHEELKKRAASLEQSMAEPQPTPADAPPPQPPQLPSAPSGPPKPTVEDEKDVVVVEFAPSGGADKTELQDLHSANQQLNIKTADLEAKNAELTAQVESTKTSLGERITQLEGERDSAASALIVAQVELSHTQAIADRVPALEMEAAKVPTLEADKAGLEAKVAELEAHASQVPTLRSECARLAEQLAAANSLIAAMTAAAQYHNGIAGGGLSGAHIPLPQSPPPSEQTSPTQPADIPIPPSPSLVGPPPPPPAPERRKGRSRAPSMARSVSSRSSAVSKKSSAGVRDDLALVVVRDAKDRGNITVVRKCDLRTPRSRSQGPVKE</sequence>
<dbReference type="STRING" id="158607.A0A2P5I4C3"/>
<dbReference type="Gene3D" id="1.10.287.1490">
    <property type="match status" value="1"/>
</dbReference>
<feature type="compositionally biased region" description="Low complexity" evidence="2">
    <location>
        <begin position="1175"/>
        <end position="1196"/>
    </location>
</feature>
<accession>A0A2P5I4C3</accession>
<feature type="compositionally biased region" description="Basic and acidic residues" evidence="2">
    <location>
        <begin position="449"/>
        <end position="475"/>
    </location>
</feature>
<feature type="coiled-coil region" evidence="1">
    <location>
        <begin position="981"/>
        <end position="1008"/>
    </location>
</feature>
<gene>
    <name evidence="3" type="ORF">DHEL01_v204269</name>
</gene>
<feature type="compositionally biased region" description="Low complexity" evidence="2">
    <location>
        <begin position="37"/>
        <end position="53"/>
    </location>
</feature>
<dbReference type="PANTHER" id="PTHR48125:SF10">
    <property type="entry name" value="OS12G0136300 PROTEIN"/>
    <property type="match status" value="1"/>
</dbReference>
<keyword evidence="4" id="KW-1185">Reference proteome</keyword>
<organism evidence="3 4">
    <name type="scientific">Diaporthe helianthi</name>
    <dbReference type="NCBI Taxonomy" id="158607"/>
    <lineage>
        <taxon>Eukaryota</taxon>
        <taxon>Fungi</taxon>
        <taxon>Dikarya</taxon>
        <taxon>Ascomycota</taxon>
        <taxon>Pezizomycotina</taxon>
        <taxon>Sordariomycetes</taxon>
        <taxon>Sordariomycetidae</taxon>
        <taxon>Diaporthales</taxon>
        <taxon>Diaporthaceae</taxon>
        <taxon>Diaporthe</taxon>
    </lineage>
</organism>
<feature type="compositionally biased region" description="Polar residues" evidence="2">
    <location>
        <begin position="319"/>
        <end position="329"/>
    </location>
</feature>
<keyword evidence="1" id="KW-0175">Coiled coil</keyword>
<feature type="compositionally biased region" description="Polar residues" evidence="2">
    <location>
        <begin position="106"/>
        <end position="117"/>
    </location>
</feature>
<feature type="region of interest" description="Disordered" evidence="2">
    <location>
        <begin position="918"/>
        <end position="960"/>
    </location>
</feature>
<feature type="region of interest" description="Disordered" evidence="2">
    <location>
        <begin position="1"/>
        <end position="194"/>
    </location>
</feature>
<dbReference type="AlphaFoldDB" id="A0A2P5I4C3"/>
<reference evidence="3" key="1">
    <citation type="submission" date="2017-09" db="EMBL/GenBank/DDBJ databases">
        <title>Polyketide synthases of a Diaporthe helianthi virulent isolate.</title>
        <authorList>
            <person name="Baroncelli R."/>
        </authorList>
    </citation>
    <scope>NUCLEOTIDE SEQUENCE [LARGE SCALE GENOMIC DNA]</scope>
    <source>
        <strain evidence="3">7/96</strain>
    </source>
</reference>
<feature type="compositionally biased region" description="Basic and acidic residues" evidence="2">
    <location>
        <begin position="54"/>
        <end position="72"/>
    </location>
</feature>
<feature type="compositionally biased region" description="Polar residues" evidence="2">
    <location>
        <begin position="74"/>
        <end position="84"/>
    </location>
</feature>
<dbReference type="EMBL" id="MAVT02000278">
    <property type="protein sequence ID" value="POS77346.1"/>
    <property type="molecule type" value="Genomic_DNA"/>
</dbReference>
<protein>
    <submittedName>
        <fullName evidence="3">Uncharacterized protein</fullName>
    </submittedName>
</protein>
<feature type="compositionally biased region" description="Low complexity" evidence="2">
    <location>
        <begin position="295"/>
        <end position="312"/>
    </location>
</feature>
<dbReference type="OrthoDB" id="10255512at2759"/>
<feature type="compositionally biased region" description="Basic and acidic residues" evidence="2">
    <location>
        <begin position="383"/>
        <end position="402"/>
    </location>
</feature>
<dbReference type="InParanoid" id="A0A2P5I4C3"/>
<feature type="compositionally biased region" description="Low complexity" evidence="2">
    <location>
        <begin position="177"/>
        <end position="186"/>
    </location>
</feature>
<feature type="compositionally biased region" description="Low complexity" evidence="2">
    <location>
        <begin position="85"/>
        <end position="105"/>
    </location>
</feature>
<evidence type="ECO:0000256" key="1">
    <source>
        <dbReference type="SAM" id="Coils"/>
    </source>
</evidence>
<evidence type="ECO:0000313" key="3">
    <source>
        <dbReference type="EMBL" id="POS77346.1"/>
    </source>
</evidence>
<feature type="coiled-coil region" evidence="1">
    <location>
        <begin position="756"/>
        <end position="790"/>
    </location>
</feature>
<feature type="compositionally biased region" description="Basic and acidic residues" evidence="2">
    <location>
        <begin position="513"/>
        <end position="595"/>
    </location>
</feature>
<name>A0A2P5I4C3_DIAHE</name>
<dbReference type="PANTHER" id="PTHR48125">
    <property type="entry name" value="LP07818P1"/>
    <property type="match status" value="1"/>
</dbReference>
<feature type="compositionally biased region" description="Pro residues" evidence="2">
    <location>
        <begin position="1149"/>
        <end position="1166"/>
    </location>
</feature>